<feature type="compositionally biased region" description="Low complexity" evidence="3">
    <location>
        <begin position="221"/>
        <end position="230"/>
    </location>
</feature>
<dbReference type="SUPFAM" id="SSF50156">
    <property type="entry name" value="PDZ domain-like"/>
    <property type="match status" value="1"/>
</dbReference>
<dbReference type="Proteomes" id="UP000593567">
    <property type="component" value="Unassembled WGS sequence"/>
</dbReference>
<dbReference type="InterPro" id="IPR000595">
    <property type="entry name" value="cNMP-bd_dom"/>
</dbReference>
<dbReference type="InterPro" id="IPR014710">
    <property type="entry name" value="RmlC-like_jellyroll"/>
</dbReference>
<feature type="region of interest" description="Disordered" evidence="3">
    <location>
        <begin position="119"/>
        <end position="263"/>
    </location>
</feature>
<gene>
    <name evidence="8" type="ORF">EB796_012615</name>
</gene>
<dbReference type="CDD" id="cd06755">
    <property type="entry name" value="PDZ_RapGEF2_RapGEF6-like"/>
    <property type="match status" value="1"/>
</dbReference>
<evidence type="ECO:0000259" key="6">
    <source>
        <dbReference type="PROSITE" id="PS50200"/>
    </source>
</evidence>
<dbReference type="Pfam" id="PF00788">
    <property type="entry name" value="RA"/>
    <property type="match status" value="1"/>
</dbReference>
<dbReference type="PROSITE" id="PS50212">
    <property type="entry name" value="RASGEF_NTER"/>
    <property type="match status" value="1"/>
</dbReference>
<dbReference type="SMART" id="SM00228">
    <property type="entry name" value="PDZ"/>
    <property type="match status" value="1"/>
</dbReference>
<evidence type="ECO:0000259" key="5">
    <source>
        <dbReference type="PROSITE" id="PS50106"/>
    </source>
</evidence>
<dbReference type="AlphaFoldDB" id="A0A7J7JT40"/>
<dbReference type="CDD" id="cd00038">
    <property type="entry name" value="CAP_ED"/>
    <property type="match status" value="1"/>
</dbReference>
<dbReference type="InterPro" id="IPR001478">
    <property type="entry name" value="PDZ"/>
</dbReference>
<evidence type="ECO:0000256" key="1">
    <source>
        <dbReference type="ARBA" id="ARBA00010829"/>
    </source>
</evidence>
<feature type="domain" description="Cyclic nucleotide-binding" evidence="4">
    <location>
        <begin position="292"/>
        <end position="392"/>
    </location>
</feature>
<evidence type="ECO:0000256" key="3">
    <source>
        <dbReference type="SAM" id="MobiDB-lite"/>
    </source>
</evidence>
<dbReference type="Pfam" id="PF00618">
    <property type="entry name" value="RasGEF_N"/>
    <property type="match status" value="1"/>
</dbReference>
<evidence type="ECO:0000259" key="4">
    <source>
        <dbReference type="PROSITE" id="PS50042"/>
    </source>
</evidence>
<dbReference type="Pfam" id="PF00595">
    <property type="entry name" value="PDZ"/>
    <property type="match status" value="1"/>
</dbReference>
<dbReference type="SUPFAM" id="SSF51206">
    <property type="entry name" value="cAMP-binding domain-like"/>
    <property type="match status" value="1"/>
</dbReference>
<name>A0A7J7JT40_BUGNE</name>
<dbReference type="InterPro" id="IPR000651">
    <property type="entry name" value="Ras-like_Gua-exchang_fac_N"/>
</dbReference>
<dbReference type="InterPro" id="IPR018490">
    <property type="entry name" value="cNMP-bd_dom_sf"/>
</dbReference>
<dbReference type="InterPro" id="IPR036034">
    <property type="entry name" value="PDZ_sf"/>
</dbReference>
<dbReference type="GO" id="GO:0007265">
    <property type="term" value="P:Ras protein signal transduction"/>
    <property type="evidence" value="ECO:0007669"/>
    <property type="project" value="TreeGrafter"/>
</dbReference>
<feature type="compositionally biased region" description="Polar residues" evidence="3">
    <location>
        <begin position="722"/>
        <end position="740"/>
    </location>
</feature>
<reference evidence="8" key="1">
    <citation type="submission" date="2020-06" db="EMBL/GenBank/DDBJ databases">
        <title>Draft genome of Bugula neritina, a colonial animal packing powerful symbionts and potential medicines.</title>
        <authorList>
            <person name="Rayko M."/>
        </authorList>
    </citation>
    <scope>NUCLEOTIDE SEQUENCE [LARGE SCALE GENOMIC DNA]</scope>
    <source>
        <strain evidence="8">Kwan_BN1</strain>
    </source>
</reference>
<dbReference type="SUPFAM" id="SSF54236">
    <property type="entry name" value="Ubiquitin-like"/>
    <property type="match status" value="1"/>
</dbReference>
<dbReference type="Gene3D" id="1.20.870.10">
    <property type="entry name" value="Son of sevenless (SoS) protein Chain: S domain 1"/>
    <property type="match status" value="1"/>
</dbReference>
<dbReference type="OrthoDB" id="21144at2759"/>
<dbReference type="SMART" id="SM00229">
    <property type="entry name" value="RasGEFN"/>
    <property type="match status" value="1"/>
</dbReference>
<dbReference type="InterPro" id="IPR008937">
    <property type="entry name" value="Ras-like_GEF"/>
</dbReference>
<dbReference type="Gene3D" id="3.10.20.90">
    <property type="entry name" value="Phosphatidylinositol 3-kinase Catalytic Subunit, Chain A, domain 1"/>
    <property type="match status" value="1"/>
</dbReference>
<dbReference type="SMART" id="SM00314">
    <property type="entry name" value="RA"/>
    <property type="match status" value="1"/>
</dbReference>
<feature type="compositionally biased region" description="Polar residues" evidence="3">
    <location>
        <begin position="192"/>
        <end position="213"/>
    </location>
</feature>
<feature type="domain" description="PDZ" evidence="5">
    <location>
        <begin position="542"/>
        <end position="613"/>
    </location>
</feature>
<comment type="caution">
    <text evidence="8">The sequence shown here is derived from an EMBL/GenBank/DDBJ whole genome shotgun (WGS) entry which is preliminary data.</text>
</comment>
<dbReference type="SUPFAM" id="SSF48366">
    <property type="entry name" value="Ras GEF"/>
    <property type="match status" value="1"/>
</dbReference>
<dbReference type="CDD" id="cd01785">
    <property type="entry name" value="RA_PDZ-GEF1"/>
    <property type="match status" value="1"/>
</dbReference>
<sequence length="970" mass="108820">MSQPYRELHFVEIRREVEASMHHWNFSNNQSVRQSVRQSLQLSTHPVIYQSYRRELTCGIKDAWLSFGKPNTPTGRRLNDCLVLEPSEMIVIDQRQLSASESQHRVSSSLANAPLSAASRRLDSASSHYSSVAGGHRRRSNSATNIERRAKATAPVGLTLDQVSHSRSHFPTMRSPPVELPVATDHPHHGGHSTQQGNFSIIRSKSTASSDQQSYKRSSRTSDTSSSLYSGEGDGPSQHDSSLIDSDDEGEYGAESAITDVDTARECLEKNPDERNEDDIEILLEFLQNLPAFANMTMATRRSLCAVMVYAVVETAGTVVMNDGEELDSWSVILNGQVEISYEDGTSTTLSMGDSFGIKPSKEKEYHRGVMTTTVDDCQFVCIAQDNYYDILSAGEENTTKFEENGEVVLVTENRSVDNGDRQGDIVISGTSERLVKHLIEDRSPIDMTYDEDFLLTYRLFLKSPMEIADKLLKWFEEDASYRERITRVVLLWVNNHFNDFESDMDMTEFLQNFEAALEDYSMLPHLRFLHIACAAKARPRSVTLTRGTRDEILHFSILGGVDQNCGIFISNVERCSKAYEGGLKRGDQILEVNGTNFENISHSKALEVLRGTTLLSITVKSNLLAFRDMLNKSDKSEGAYAVRSAKTLIKITNKVHDDSDSTDGSSSSSYQPIIGKKSKAGTSNKTKLMKMLAKMSLLPRSTVVRTQRDSTDDGAMETRPRSNSLNEDSATLTRSNSSPDVTQLSAYSIDSNLDIPEHVLKVYRADQSYKYFLVHKETTTREVVMLALRQFGISEHSSEIQNMSCNNYSLCEVSVEHGGLVKQKRLPETASNLADRIGVHSRYYLRNNMSQETLVPDDAAQDMLKETHFTFLSLNAMEIAMQLTVNDYRVFQDIEPTEYIDNLIGRVSAYGTIQLHKFEQVLVFTCCNSIGFLNCAFTNHVMFLKLHKTDHILIVSLILSAAIHYRALL</sequence>
<keyword evidence="9" id="KW-1185">Reference proteome</keyword>
<feature type="domain" description="Ras-associating" evidence="6">
    <location>
        <begin position="757"/>
        <end position="851"/>
    </location>
</feature>
<dbReference type="InterPro" id="IPR000159">
    <property type="entry name" value="RA_dom"/>
</dbReference>
<dbReference type="PROSITE" id="PS50106">
    <property type="entry name" value="PDZ"/>
    <property type="match status" value="1"/>
</dbReference>
<comment type="similarity">
    <text evidence="1">Belongs to the RAPGEF2 family.</text>
</comment>
<accession>A0A7J7JT40</accession>
<evidence type="ECO:0000313" key="8">
    <source>
        <dbReference type="EMBL" id="KAF6029065.1"/>
    </source>
</evidence>
<dbReference type="PANTHER" id="PTHR23113:SF249">
    <property type="entry name" value="RAP GUANINE NUCLEOTIDE EXCHANGE FACTOR 6"/>
    <property type="match status" value="1"/>
</dbReference>
<evidence type="ECO:0000313" key="9">
    <source>
        <dbReference type="Proteomes" id="UP000593567"/>
    </source>
</evidence>
<dbReference type="GO" id="GO:0016324">
    <property type="term" value="C:apical plasma membrane"/>
    <property type="evidence" value="ECO:0007669"/>
    <property type="project" value="TreeGrafter"/>
</dbReference>
<dbReference type="SMART" id="SM00100">
    <property type="entry name" value="cNMP"/>
    <property type="match status" value="1"/>
</dbReference>
<dbReference type="InterPro" id="IPR023578">
    <property type="entry name" value="Ras_GEF_dom_sf"/>
</dbReference>
<proteinExistence type="inferred from homology"/>
<dbReference type="PROSITE" id="PS50200">
    <property type="entry name" value="RA"/>
    <property type="match status" value="1"/>
</dbReference>
<dbReference type="CDD" id="cd06224">
    <property type="entry name" value="REM"/>
    <property type="match status" value="1"/>
</dbReference>
<dbReference type="Gene3D" id="2.30.42.10">
    <property type="match status" value="1"/>
</dbReference>
<dbReference type="Gene3D" id="2.60.120.10">
    <property type="entry name" value="Jelly Rolls"/>
    <property type="match status" value="1"/>
</dbReference>
<keyword evidence="2" id="KW-0344">Guanine-nucleotide releasing factor</keyword>
<dbReference type="InterPro" id="IPR029071">
    <property type="entry name" value="Ubiquitin-like_domsf"/>
</dbReference>
<organism evidence="8 9">
    <name type="scientific">Bugula neritina</name>
    <name type="common">Brown bryozoan</name>
    <name type="synonym">Sertularia neritina</name>
    <dbReference type="NCBI Taxonomy" id="10212"/>
    <lineage>
        <taxon>Eukaryota</taxon>
        <taxon>Metazoa</taxon>
        <taxon>Spiralia</taxon>
        <taxon>Lophotrochozoa</taxon>
        <taxon>Bryozoa</taxon>
        <taxon>Gymnolaemata</taxon>
        <taxon>Cheilostomatida</taxon>
        <taxon>Flustrina</taxon>
        <taxon>Buguloidea</taxon>
        <taxon>Bugulidae</taxon>
        <taxon>Bugula</taxon>
    </lineage>
</organism>
<dbReference type="PROSITE" id="PS50042">
    <property type="entry name" value="CNMP_BINDING_3"/>
    <property type="match status" value="1"/>
</dbReference>
<protein>
    <submittedName>
        <fullName evidence="8">Uncharacterized protein</fullName>
    </submittedName>
</protein>
<dbReference type="PANTHER" id="PTHR23113">
    <property type="entry name" value="GUANINE NUCLEOTIDE EXCHANGE FACTOR"/>
    <property type="match status" value="1"/>
</dbReference>
<dbReference type="EMBL" id="VXIV02001857">
    <property type="protein sequence ID" value="KAF6029065.1"/>
    <property type="molecule type" value="Genomic_DNA"/>
</dbReference>
<evidence type="ECO:0000256" key="2">
    <source>
        <dbReference type="PROSITE-ProRule" id="PRU00135"/>
    </source>
</evidence>
<feature type="region of interest" description="Disordered" evidence="3">
    <location>
        <begin position="703"/>
        <end position="740"/>
    </location>
</feature>
<feature type="compositionally biased region" description="Basic and acidic residues" evidence="3">
    <location>
        <begin position="707"/>
        <end position="721"/>
    </location>
</feature>
<evidence type="ECO:0000259" key="7">
    <source>
        <dbReference type="PROSITE" id="PS50212"/>
    </source>
</evidence>
<feature type="region of interest" description="Disordered" evidence="3">
    <location>
        <begin position="656"/>
        <end position="683"/>
    </location>
</feature>
<feature type="domain" description="N-terminal Ras-GEF" evidence="7">
    <location>
        <begin position="423"/>
        <end position="539"/>
    </location>
</feature>
<dbReference type="GO" id="GO:0005085">
    <property type="term" value="F:guanyl-nucleotide exchange factor activity"/>
    <property type="evidence" value="ECO:0007669"/>
    <property type="project" value="UniProtKB-KW"/>
</dbReference>